<keyword evidence="6 8" id="KW-0810">Translation regulation</keyword>
<evidence type="ECO:0000313" key="11">
    <source>
        <dbReference type="Proteomes" id="UP000242188"/>
    </source>
</evidence>
<dbReference type="PANTHER" id="PTHR12887">
    <property type="entry name" value="NANOS PROTEIN"/>
    <property type="match status" value="1"/>
</dbReference>
<proteinExistence type="inferred from homology"/>
<evidence type="ECO:0000256" key="8">
    <source>
        <dbReference type="PROSITE-ProRule" id="PRU00855"/>
    </source>
</evidence>
<keyword evidence="4 8" id="KW-0863">Zinc-finger</keyword>
<keyword evidence="7 8" id="KW-0694">RNA-binding</keyword>
<organism evidence="10 11">
    <name type="scientific">Mizuhopecten yessoensis</name>
    <name type="common">Japanese scallop</name>
    <name type="synonym">Patinopecten yessoensis</name>
    <dbReference type="NCBI Taxonomy" id="6573"/>
    <lineage>
        <taxon>Eukaryota</taxon>
        <taxon>Metazoa</taxon>
        <taxon>Spiralia</taxon>
        <taxon>Lophotrochozoa</taxon>
        <taxon>Mollusca</taxon>
        <taxon>Bivalvia</taxon>
        <taxon>Autobranchia</taxon>
        <taxon>Pteriomorphia</taxon>
        <taxon>Pectinida</taxon>
        <taxon>Pectinoidea</taxon>
        <taxon>Pectinidae</taxon>
        <taxon>Mizuhopecten</taxon>
    </lineage>
</organism>
<dbReference type="Gene3D" id="4.10.60.30">
    <property type="entry name" value="Nanos, RNA-binding domain"/>
    <property type="match status" value="1"/>
</dbReference>
<dbReference type="GO" id="GO:0006417">
    <property type="term" value="P:regulation of translation"/>
    <property type="evidence" value="ECO:0007669"/>
    <property type="project" value="UniProtKB-UniRule"/>
</dbReference>
<dbReference type="InterPro" id="IPR024161">
    <property type="entry name" value="Znf_nanos-typ"/>
</dbReference>
<gene>
    <name evidence="10" type="ORF">KP79_PYT17486</name>
</gene>
<dbReference type="AlphaFoldDB" id="A0A210QLC1"/>
<comment type="caution">
    <text evidence="10">The sequence shown here is derived from an EMBL/GenBank/DDBJ whole genome shotgun (WGS) entry which is preliminary data.</text>
</comment>
<sequence length="234" mass="26405">MENVNEYAPFQDYFGLSDITWNKDLLTNLNNLMTPITCQDDSSSDCDSSNNNYDCLSFGLTFLDRDVGSNSQEHLDHIRIDSMDEFRHNGRELDLDDLDSYQVHLRHESAKDKMAIQRESNPIVLQVLAFKEKKKAARRAKAKKVCVFCKNNGETSSVYTSHVLKDNEGKVSCPILRKYTCPLCGVNGDGAHTIKYCPKNEETDNNSTPCLSSLLNTVRSSTCKRRRMQSGASS</sequence>
<evidence type="ECO:0000259" key="9">
    <source>
        <dbReference type="PROSITE" id="PS51522"/>
    </source>
</evidence>
<name>A0A210QLC1_MIZYE</name>
<dbReference type="GO" id="GO:0008270">
    <property type="term" value="F:zinc ion binding"/>
    <property type="evidence" value="ECO:0007669"/>
    <property type="project" value="UniProtKB-KW"/>
</dbReference>
<dbReference type="Proteomes" id="UP000242188">
    <property type="component" value="Unassembled WGS sequence"/>
</dbReference>
<comment type="similarity">
    <text evidence="8">Belongs to the nanos family.</text>
</comment>
<keyword evidence="3" id="KW-0479">Metal-binding</keyword>
<evidence type="ECO:0000256" key="1">
    <source>
        <dbReference type="ARBA" id="ARBA00004496"/>
    </source>
</evidence>
<evidence type="ECO:0000313" key="10">
    <source>
        <dbReference type="EMBL" id="OWF49530.1"/>
    </source>
</evidence>
<reference evidence="10 11" key="1">
    <citation type="journal article" date="2017" name="Nat. Ecol. Evol.">
        <title>Scallop genome provides insights into evolution of bilaterian karyotype and development.</title>
        <authorList>
            <person name="Wang S."/>
            <person name="Zhang J."/>
            <person name="Jiao W."/>
            <person name="Li J."/>
            <person name="Xun X."/>
            <person name="Sun Y."/>
            <person name="Guo X."/>
            <person name="Huan P."/>
            <person name="Dong B."/>
            <person name="Zhang L."/>
            <person name="Hu X."/>
            <person name="Sun X."/>
            <person name="Wang J."/>
            <person name="Zhao C."/>
            <person name="Wang Y."/>
            <person name="Wang D."/>
            <person name="Huang X."/>
            <person name="Wang R."/>
            <person name="Lv J."/>
            <person name="Li Y."/>
            <person name="Zhang Z."/>
            <person name="Liu B."/>
            <person name="Lu W."/>
            <person name="Hui Y."/>
            <person name="Liang J."/>
            <person name="Zhou Z."/>
            <person name="Hou R."/>
            <person name="Li X."/>
            <person name="Liu Y."/>
            <person name="Li H."/>
            <person name="Ning X."/>
            <person name="Lin Y."/>
            <person name="Zhao L."/>
            <person name="Xing Q."/>
            <person name="Dou J."/>
            <person name="Li Y."/>
            <person name="Mao J."/>
            <person name="Guo H."/>
            <person name="Dou H."/>
            <person name="Li T."/>
            <person name="Mu C."/>
            <person name="Jiang W."/>
            <person name="Fu Q."/>
            <person name="Fu X."/>
            <person name="Miao Y."/>
            <person name="Liu J."/>
            <person name="Yu Q."/>
            <person name="Li R."/>
            <person name="Liao H."/>
            <person name="Li X."/>
            <person name="Kong Y."/>
            <person name="Jiang Z."/>
            <person name="Chourrout D."/>
            <person name="Li R."/>
            <person name="Bao Z."/>
        </authorList>
    </citation>
    <scope>NUCLEOTIDE SEQUENCE [LARGE SCALE GENOMIC DNA]</scope>
    <source>
        <strain evidence="10 11">PY_sf001</strain>
    </source>
</reference>
<evidence type="ECO:0000256" key="5">
    <source>
        <dbReference type="ARBA" id="ARBA00022833"/>
    </source>
</evidence>
<evidence type="ECO:0000256" key="4">
    <source>
        <dbReference type="ARBA" id="ARBA00022771"/>
    </source>
</evidence>
<keyword evidence="11" id="KW-1185">Reference proteome</keyword>
<evidence type="ECO:0000256" key="3">
    <source>
        <dbReference type="ARBA" id="ARBA00022723"/>
    </source>
</evidence>
<evidence type="ECO:0000256" key="7">
    <source>
        <dbReference type="ARBA" id="ARBA00022884"/>
    </source>
</evidence>
<dbReference type="InterPro" id="IPR038129">
    <property type="entry name" value="Nanos_sf"/>
</dbReference>
<dbReference type="PROSITE" id="PS51522">
    <property type="entry name" value="ZF_NANOS"/>
    <property type="match status" value="1"/>
</dbReference>
<dbReference type="STRING" id="6573.A0A210QLC1"/>
<dbReference type="Pfam" id="PF05741">
    <property type="entry name" value="zf-nanos"/>
    <property type="match status" value="1"/>
</dbReference>
<comment type="subcellular location">
    <subcellularLocation>
        <location evidence="1">Cytoplasm</location>
    </subcellularLocation>
</comment>
<evidence type="ECO:0000256" key="2">
    <source>
        <dbReference type="ARBA" id="ARBA00022490"/>
    </source>
</evidence>
<dbReference type="InterPro" id="IPR008705">
    <property type="entry name" value="Nanos/Xcar2"/>
</dbReference>
<dbReference type="GO" id="GO:0003723">
    <property type="term" value="F:RNA binding"/>
    <property type="evidence" value="ECO:0007669"/>
    <property type="project" value="UniProtKB-UniRule"/>
</dbReference>
<keyword evidence="2" id="KW-0963">Cytoplasm</keyword>
<dbReference type="GO" id="GO:0005737">
    <property type="term" value="C:cytoplasm"/>
    <property type="evidence" value="ECO:0007669"/>
    <property type="project" value="UniProtKB-SubCell"/>
</dbReference>
<dbReference type="OrthoDB" id="10010129at2759"/>
<dbReference type="EMBL" id="NEDP02003088">
    <property type="protein sequence ID" value="OWF49530.1"/>
    <property type="molecule type" value="Genomic_DNA"/>
</dbReference>
<evidence type="ECO:0000256" key="6">
    <source>
        <dbReference type="ARBA" id="ARBA00022845"/>
    </source>
</evidence>
<accession>A0A210QLC1</accession>
<keyword evidence="5" id="KW-0862">Zinc</keyword>
<feature type="domain" description="Nanos-type" evidence="9">
    <location>
        <begin position="145"/>
        <end position="199"/>
    </location>
</feature>
<protein>
    <submittedName>
        <fullName evidence="10">Nanos-like 1</fullName>
    </submittedName>
</protein>